<reference evidence="1" key="1">
    <citation type="submission" date="2014-07" db="EMBL/GenBank/DDBJ databases">
        <authorList>
            <person name="Hornung V.Bastian."/>
        </authorList>
    </citation>
    <scope>NUCLEOTIDE SEQUENCE</scope>
    <source>
        <strain evidence="1">PCE-S</strain>
    </source>
</reference>
<dbReference type="EMBL" id="LK996017">
    <property type="protein sequence ID" value="CDX00863.1"/>
    <property type="molecule type" value="Genomic_DNA"/>
</dbReference>
<dbReference type="AlphaFoldDB" id="A0A098AW99"/>
<evidence type="ECO:0000313" key="1">
    <source>
        <dbReference type="EMBL" id="CDX00863.1"/>
    </source>
</evidence>
<sequence length="41" mass="5099">MILTKRVLKELQKAHRKEFPKELRNYLKIRYGEEPYPLQIQ</sequence>
<dbReference type="PATRIC" id="fig|49338.4.peg.1053"/>
<name>A0A098AW99_DESHA</name>
<accession>A0A098AW99</accession>
<proteinExistence type="predicted"/>
<gene>
    <name evidence="1" type="ORF">DPCES_0976</name>
</gene>
<organism evidence="1">
    <name type="scientific">Desulfitobacterium hafniense</name>
    <name type="common">Desulfitobacterium frappieri</name>
    <dbReference type="NCBI Taxonomy" id="49338"/>
    <lineage>
        <taxon>Bacteria</taxon>
        <taxon>Bacillati</taxon>
        <taxon>Bacillota</taxon>
        <taxon>Clostridia</taxon>
        <taxon>Eubacteriales</taxon>
        <taxon>Desulfitobacteriaceae</taxon>
        <taxon>Desulfitobacterium</taxon>
    </lineage>
</organism>
<protein>
    <submittedName>
        <fullName evidence="1">Uncharacterized protein</fullName>
    </submittedName>
</protein>